<dbReference type="PANTHER" id="PTHR32305:SF17">
    <property type="entry name" value="TRNA NUCLEASE WAPA"/>
    <property type="match status" value="1"/>
</dbReference>
<gene>
    <name evidence="2" type="ORF">DW918_03230</name>
</gene>
<dbReference type="Proteomes" id="UP000285740">
    <property type="component" value="Unassembled WGS sequence"/>
</dbReference>
<keyword evidence="1" id="KW-0812">Transmembrane</keyword>
<dbReference type="RefSeq" id="WP_118030164.1">
    <property type="nucleotide sequence ID" value="NZ_QSFV01000005.1"/>
</dbReference>
<evidence type="ECO:0000256" key="1">
    <source>
        <dbReference type="SAM" id="Phobius"/>
    </source>
</evidence>
<dbReference type="InterPro" id="IPR050708">
    <property type="entry name" value="T6SS_VgrG/RHS"/>
</dbReference>
<evidence type="ECO:0000313" key="3">
    <source>
        <dbReference type="Proteomes" id="UP000285740"/>
    </source>
</evidence>
<keyword evidence="1" id="KW-0472">Membrane</keyword>
<feature type="transmembrane region" description="Helical" evidence="1">
    <location>
        <begin position="243"/>
        <end position="266"/>
    </location>
</feature>
<dbReference type="AlphaFoldDB" id="A0A413T916"/>
<evidence type="ECO:0008006" key="4">
    <source>
        <dbReference type="Google" id="ProtNLM"/>
    </source>
</evidence>
<evidence type="ECO:0000313" key="2">
    <source>
        <dbReference type="EMBL" id="RHA81451.1"/>
    </source>
</evidence>
<protein>
    <recommendedName>
        <fullName evidence="4">RHS repeat protein</fullName>
    </recommendedName>
</protein>
<dbReference type="Gene3D" id="2.180.10.10">
    <property type="entry name" value="RHS repeat-associated core"/>
    <property type="match status" value="1"/>
</dbReference>
<reference evidence="2 3" key="1">
    <citation type="submission" date="2018-08" db="EMBL/GenBank/DDBJ databases">
        <title>A genome reference for cultivated species of the human gut microbiota.</title>
        <authorList>
            <person name="Zou Y."/>
            <person name="Xue W."/>
            <person name="Luo G."/>
        </authorList>
    </citation>
    <scope>NUCLEOTIDE SEQUENCE [LARGE SCALE GENOMIC DNA]</scope>
    <source>
        <strain evidence="2 3">AM42-30</strain>
    </source>
</reference>
<dbReference type="InterPro" id="IPR006530">
    <property type="entry name" value="YD"/>
</dbReference>
<keyword evidence="1" id="KW-1133">Transmembrane helix</keyword>
<dbReference type="NCBIfam" id="TIGR01643">
    <property type="entry name" value="YD_repeat_2x"/>
    <property type="match status" value="1"/>
</dbReference>
<comment type="caution">
    <text evidence="2">The sequence shown here is derived from an EMBL/GenBank/DDBJ whole genome shotgun (WGS) entry which is preliminary data.</text>
</comment>
<name>A0A413T916_9FIRM</name>
<feature type="transmembrane region" description="Helical" evidence="1">
    <location>
        <begin position="272"/>
        <end position="289"/>
    </location>
</feature>
<dbReference type="Pfam" id="PF05593">
    <property type="entry name" value="RHS_repeat"/>
    <property type="match status" value="1"/>
</dbReference>
<proteinExistence type="predicted"/>
<dbReference type="PANTHER" id="PTHR32305">
    <property type="match status" value="1"/>
</dbReference>
<sequence length="302" mass="34386">MLGKSTTEKDYTILKEYSYDYNTNGNVYGKTEYPINTSGKRTDSNGKTVRYTYGNNEWPDQLTTYNGQTITYDNSGNPLSYVNGLEFTWSRGRKLTSVALEDNSSISYKYNENGLRTYKDASDVTTVYEWDESILLRETVTYKSTSRKVDIWYLYDGNGSVIGFEYSYTNFAGTLVTARIYYEKNLQGDVIGLLDARGAEIATYTYDAWGNVTSKTYVEGNEIPYELNHITYRGYYRDDETGFVRTVLSAISTKVLIIAARAAIVLMTLQQYIAVIANIVTIVSIVLTVKNLHLIYRWVYGT</sequence>
<organism evidence="2 3">
    <name type="scientific">Eubacterium ventriosum</name>
    <dbReference type="NCBI Taxonomy" id="39496"/>
    <lineage>
        <taxon>Bacteria</taxon>
        <taxon>Bacillati</taxon>
        <taxon>Bacillota</taxon>
        <taxon>Clostridia</taxon>
        <taxon>Eubacteriales</taxon>
        <taxon>Eubacteriaceae</taxon>
        <taxon>Eubacterium</taxon>
    </lineage>
</organism>
<accession>A0A413T916</accession>
<dbReference type="EMBL" id="QSFV01000005">
    <property type="protein sequence ID" value="RHA81451.1"/>
    <property type="molecule type" value="Genomic_DNA"/>
</dbReference>
<dbReference type="InterPro" id="IPR031325">
    <property type="entry name" value="RHS_repeat"/>
</dbReference>